<accession>A0ABV4H5Y4</accession>
<dbReference type="Proteomes" id="UP001565927">
    <property type="component" value="Unassembled WGS sequence"/>
</dbReference>
<sequence length="49" mass="5354">MTTYELLQIIVGLVVGLLGVAVQVPGSLKAMADLRRKDEAGQDELEQRE</sequence>
<name>A0ABV4H5Y4_9ACTN</name>
<protein>
    <recommendedName>
        <fullName evidence="4">Twin-arginine translocase TatA/TatE family subunit</fullName>
    </recommendedName>
</protein>
<reference evidence="2 3" key="1">
    <citation type="submission" date="2024-07" db="EMBL/GenBank/DDBJ databases">
        <authorList>
            <person name="Thanompreechachai J."/>
            <person name="Duangmal K."/>
        </authorList>
    </citation>
    <scope>NUCLEOTIDE SEQUENCE [LARGE SCALE GENOMIC DNA]</scope>
    <source>
        <strain evidence="2 3">LSe6-4</strain>
    </source>
</reference>
<keyword evidence="3" id="KW-1185">Reference proteome</keyword>
<keyword evidence="1" id="KW-0812">Transmembrane</keyword>
<keyword evidence="1" id="KW-0472">Membrane</keyword>
<organism evidence="2 3">
    <name type="scientific">Kineococcus halophytocola</name>
    <dbReference type="NCBI Taxonomy" id="3234027"/>
    <lineage>
        <taxon>Bacteria</taxon>
        <taxon>Bacillati</taxon>
        <taxon>Actinomycetota</taxon>
        <taxon>Actinomycetes</taxon>
        <taxon>Kineosporiales</taxon>
        <taxon>Kineosporiaceae</taxon>
        <taxon>Kineococcus</taxon>
    </lineage>
</organism>
<dbReference type="EMBL" id="JBGFTU010000038">
    <property type="protein sequence ID" value="MEZ0166991.1"/>
    <property type="molecule type" value="Genomic_DNA"/>
</dbReference>
<gene>
    <name evidence="2" type="ORF">AB2L27_19735</name>
</gene>
<dbReference type="RefSeq" id="WP_370443198.1">
    <property type="nucleotide sequence ID" value="NZ_JBGFTU010000038.1"/>
</dbReference>
<evidence type="ECO:0008006" key="4">
    <source>
        <dbReference type="Google" id="ProtNLM"/>
    </source>
</evidence>
<proteinExistence type="predicted"/>
<evidence type="ECO:0000313" key="2">
    <source>
        <dbReference type="EMBL" id="MEZ0166991.1"/>
    </source>
</evidence>
<comment type="caution">
    <text evidence="2">The sequence shown here is derived from an EMBL/GenBank/DDBJ whole genome shotgun (WGS) entry which is preliminary data.</text>
</comment>
<feature type="transmembrane region" description="Helical" evidence="1">
    <location>
        <begin position="6"/>
        <end position="28"/>
    </location>
</feature>
<evidence type="ECO:0000313" key="3">
    <source>
        <dbReference type="Proteomes" id="UP001565927"/>
    </source>
</evidence>
<evidence type="ECO:0000256" key="1">
    <source>
        <dbReference type="SAM" id="Phobius"/>
    </source>
</evidence>
<keyword evidence="1" id="KW-1133">Transmembrane helix</keyword>